<dbReference type="Pfam" id="PF01011">
    <property type="entry name" value="PQQ"/>
    <property type="match status" value="1"/>
</dbReference>
<dbReference type="SUPFAM" id="SSF50998">
    <property type="entry name" value="Quinoprotein alcohol dehydrogenase-like"/>
    <property type="match status" value="1"/>
</dbReference>
<dbReference type="PROSITE" id="PS51007">
    <property type="entry name" value="CYTC"/>
    <property type="match status" value="1"/>
</dbReference>
<evidence type="ECO:0000259" key="11">
    <source>
        <dbReference type="PROSITE" id="PS51007"/>
    </source>
</evidence>
<evidence type="ECO:0000256" key="5">
    <source>
        <dbReference type="ARBA" id="ARBA00022729"/>
    </source>
</evidence>
<evidence type="ECO:0000256" key="1">
    <source>
        <dbReference type="ARBA" id="ARBA00001931"/>
    </source>
</evidence>
<organism evidence="12 13">
    <name type="scientific">Steroidobacter flavus</name>
    <dbReference type="NCBI Taxonomy" id="1842136"/>
    <lineage>
        <taxon>Bacteria</taxon>
        <taxon>Pseudomonadati</taxon>
        <taxon>Pseudomonadota</taxon>
        <taxon>Gammaproteobacteria</taxon>
        <taxon>Steroidobacterales</taxon>
        <taxon>Steroidobacteraceae</taxon>
        <taxon>Steroidobacter</taxon>
    </lineage>
</organism>
<reference evidence="13" key="1">
    <citation type="journal article" date="2019" name="Int. J. Syst. Evol. Microbiol.">
        <title>The Global Catalogue of Microorganisms (GCM) 10K type strain sequencing project: providing services to taxonomists for standard genome sequencing and annotation.</title>
        <authorList>
            <consortium name="The Broad Institute Genomics Platform"/>
            <consortium name="The Broad Institute Genome Sequencing Center for Infectious Disease"/>
            <person name="Wu L."/>
            <person name="Ma J."/>
        </authorList>
    </citation>
    <scope>NUCLEOTIDE SEQUENCE [LARGE SCALE GENOMIC DNA]</scope>
    <source>
        <strain evidence="13">CGMCC 1.10759</strain>
    </source>
</reference>
<keyword evidence="10" id="KW-0812">Transmembrane</keyword>
<keyword evidence="7 8" id="KW-0408">Iron</keyword>
<sequence length="841" mass="91634">MNQYSRITSPVFRRVATSLSEPASFSGRYPRRTVLHLFRSIVLALFTSLIPMMVDANQLQNEPDDYAGFAESEWPLAGGDWSSTRYSKLKQINRQNVANVRGAWVSQKFQGGATSRVTPVVKNGLMFITAGTQVYALDAKSGESVWAYDTLNGDGSSEPLNTAIAGPNERGVAVGQGLVFVGLHGGHVIALEERTGKLVWIQQTGSEPPKPGQVAAVAPTYINGVILTGLSNGDAYLRGRLTALDADTGRILWQVFTIPGPGELGHQTWPSFNDTWKFGGGGVWTSAAVDPELSLVYTATGNAVPTLAGELRPGDNLFTCSVLAVDLKTGKVKWHYQLIRHDVFDGDAGTPVILYDATTENRSTRRALAVLRSDGYLFQLDRETGRPVSPIEERAVPQLKSQLTAPTQPFPSIGESILMSCDDWRRETIPVGFVLSCMWTARSSPPPSQDPQNVLAPLPTARVNPMAYSPQTGYFYAQGVSVLAWQRRAQDPYFFDGGTPVPGLKAYGDLAAIDGRTGKIAWKRRVPVRSVRGGPLVTAGGLMFRSGGGSIEAYDARNGDLLWSFYTGTAQTHGSPITYEIDGEQYVAVPVESSVRAFKLSGKIPPETSQPTKIEEQEDFAGPVVDTTGIETTSLKQTDLRPGTRYFIDEFSFNPYRARVRTGSNVQFVNNGNLRHELAAVDGSWSTGPLSPTQEAWVRFKRPGTYIYTCKTHPWSYGQIIVVSTRSDPGDANGSEVHSQRIGSGSLTEQAMRGREEFQRYCSACHGQDASGASRAPQLFGQLFSSRWRGAVAADLLERTRTTMPQSNPGALDAQVYLDIVAYILHANDMVVTDGEIREGH</sequence>
<dbReference type="SMART" id="SM00564">
    <property type="entry name" value="PQQ"/>
    <property type="match status" value="5"/>
</dbReference>
<dbReference type="Pfam" id="PF13442">
    <property type="entry name" value="Cytochrome_CBB3"/>
    <property type="match status" value="1"/>
</dbReference>
<comment type="similarity">
    <text evidence="2">Belongs to the bacterial PQQ dehydrogenase family.</text>
</comment>
<evidence type="ECO:0000313" key="13">
    <source>
        <dbReference type="Proteomes" id="UP001595904"/>
    </source>
</evidence>
<dbReference type="InterPro" id="IPR008972">
    <property type="entry name" value="Cupredoxin"/>
</dbReference>
<dbReference type="InterPro" id="IPR009056">
    <property type="entry name" value="Cyt_c-like_dom"/>
</dbReference>
<dbReference type="Pfam" id="PF13360">
    <property type="entry name" value="PQQ_2"/>
    <property type="match status" value="1"/>
</dbReference>
<keyword evidence="10" id="KW-0472">Membrane</keyword>
<comment type="caution">
    <text evidence="12">The sequence shown here is derived from an EMBL/GenBank/DDBJ whole genome shotgun (WGS) entry which is preliminary data.</text>
</comment>
<dbReference type="RefSeq" id="WP_380602896.1">
    <property type="nucleotide sequence ID" value="NZ_JBHSDU010000015.1"/>
</dbReference>
<dbReference type="Gene3D" id="2.60.40.420">
    <property type="entry name" value="Cupredoxins - blue copper proteins"/>
    <property type="match status" value="1"/>
</dbReference>
<keyword evidence="4 8" id="KW-0479">Metal-binding</keyword>
<evidence type="ECO:0000256" key="7">
    <source>
        <dbReference type="ARBA" id="ARBA00023004"/>
    </source>
</evidence>
<comment type="cofactor">
    <cofactor evidence="1">
        <name>pyrroloquinoline quinone</name>
        <dbReference type="ChEBI" id="CHEBI:58442"/>
    </cofactor>
</comment>
<evidence type="ECO:0000256" key="3">
    <source>
        <dbReference type="ARBA" id="ARBA00022617"/>
    </source>
</evidence>
<dbReference type="SUPFAM" id="SSF46626">
    <property type="entry name" value="Cytochrome c"/>
    <property type="match status" value="1"/>
</dbReference>
<feature type="transmembrane region" description="Helical" evidence="10">
    <location>
        <begin position="34"/>
        <end position="54"/>
    </location>
</feature>
<dbReference type="InterPro" id="IPR002372">
    <property type="entry name" value="PQQ_rpt_dom"/>
</dbReference>
<feature type="domain" description="Cytochrome c" evidence="11">
    <location>
        <begin position="749"/>
        <end position="828"/>
    </location>
</feature>
<protein>
    <submittedName>
        <fullName evidence="12">PQQ-binding-like beta-propeller repeat protein</fullName>
    </submittedName>
</protein>
<dbReference type="InterPro" id="IPR018391">
    <property type="entry name" value="PQQ_b-propeller_rpt"/>
</dbReference>
<keyword evidence="10" id="KW-1133">Transmembrane helix</keyword>
<name>A0ABV8T2N3_9GAMM</name>
<dbReference type="InterPro" id="IPR036909">
    <property type="entry name" value="Cyt_c-like_dom_sf"/>
</dbReference>
<dbReference type="PANTHER" id="PTHR32303:SF10">
    <property type="entry name" value="OUTER MEMBRANE PROTEIN ASSEMBLY FACTOR BAMB"/>
    <property type="match status" value="1"/>
</dbReference>
<evidence type="ECO:0000256" key="6">
    <source>
        <dbReference type="ARBA" id="ARBA00023002"/>
    </source>
</evidence>
<evidence type="ECO:0000313" key="12">
    <source>
        <dbReference type="EMBL" id="MFC4312974.1"/>
    </source>
</evidence>
<evidence type="ECO:0000256" key="4">
    <source>
        <dbReference type="ARBA" id="ARBA00022723"/>
    </source>
</evidence>
<dbReference type="SUPFAM" id="SSF49503">
    <property type="entry name" value="Cupredoxins"/>
    <property type="match status" value="1"/>
</dbReference>
<dbReference type="Gene3D" id="1.10.760.10">
    <property type="entry name" value="Cytochrome c-like domain"/>
    <property type="match status" value="1"/>
</dbReference>
<feature type="region of interest" description="Disordered" evidence="9">
    <location>
        <begin position="729"/>
        <end position="749"/>
    </location>
</feature>
<proteinExistence type="inferred from homology"/>
<dbReference type="Gene3D" id="2.140.10.10">
    <property type="entry name" value="Quinoprotein alcohol dehydrogenase-like superfamily"/>
    <property type="match status" value="1"/>
</dbReference>
<evidence type="ECO:0000256" key="10">
    <source>
        <dbReference type="SAM" id="Phobius"/>
    </source>
</evidence>
<keyword evidence="6" id="KW-0560">Oxidoreductase</keyword>
<keyword evidence="5" id="KW-0732">Signal</keyword>
<dbReference type="EMBL" id="JBHSDU010000015">
    <property type="protein sequence ID" value="MFC4312974.1"/>
    <property type="molecule type" value="Genomic_DNA"/>
</dbReference>
<evidence type="ECO:0000256" key="2">
    <source>
        <dbReference type="ARBA" id="ARBA00008156"/>
    </source>
</evidence>
<dbReference type="InterPro" id="IPR011047">
    <property type="entry name" value="Quinoprotein_ADH-like_sf"/>
</dbReference>
<accession>A0ABV8T2N3</accession>
<keyword evidence="3 8" id="KW-0349">Heme</keyword>
<dbReference type="PANTHER" id="PTHR32303">
    <property type="entry name" value="QUINOPROTEIN ALCOHOL DEHYDROGENASE (CYTOCHROME C)"/>
    <property type="match status" value="1"/>
</dbReference>
<evidence type="ECO:0000256" key="8">
    <source>
        <dbReference type="PROSITE-ProRule" id="PRU00433"/>
    </source>
</evidence>
<dbReference type="Proteomes" id="UP001595904">
    <property type="component" value="Unassembled WGS sequence"/>
</dbReference>
<keyword evidence="13" id="KW-1185">Reference proteome</keyword>
<gene>
    <name evidence="12" type="ORF">ACFPN2_28075</name>
</gene>
<evidence type="ECO:0000256" key="9">
    <source>
        <dbReference type="SAM" id="MobiDB-lite"/>
    </source>
</evidence>